<gene>
    <name evidence="4" type="ORF">KU392_05220</name>
</gene>
<feature type="transmembrane region" description="Helical" evidence="1">
    <location>
        <begin position="691"/>
        <end position="712"/>
    </location>
</feature>
<keyword evidence="1" id="KW-1133">Transmembrane helix</keyword>
<dbReference type="Pfam" id="PF14345">
    <property type="entry name" value="GDYXXLXY"/>
    <property type="match status" value="1"/>
</dbReference>
<dbReference type="EMBL" id="JAHSPR010000003">
    <property type="protein sequence ID" value="MBV4396661.1"/>
    <property type="molecule type" value="Genomic_DNA"/>
</dbReference>
<feature type="transmembrane region" description="Helical" evidence="1">
    <location>
        <begin position="54"/>
        <end position="72"/>
    </location>
</feature>
<feature type="transmembrane region" description="Helical" evidence="1">
    <location>
        <begin position="165"/>
        <end position="184"/>
    </location>
</feature>
<feature type="transmembrane region" description="Helical" evidence="1">
    <location>
        <begin position="224"/>
        <end position="245"/>
    </location>
</feature>
<feature type="transmembrane region" description="Helical" evidence="1">
    <location>
        <begin position="571"/>
        <end position="589"/>
    </location>
</feature>
<feature type="transmembrane region" description="Helical" evidence="1">
    <location>
        <begin position="545"/>
        <end position="562"/>
    </location>
</feature>
<organism evidence="4 5">
    <name type="scientific">Advenella alkanexedens</name>
    <dbReference type="NCBI Taxonomy" id="1481665"/>
    <lineage>
        <taxon>Bacteria</taxon>
        <taxon>Pseudomonadati</taxon>
        <taxon>Pseudomonadota</taxon>
        <taxon>Betaproteobacteria</taxon>
        <taxon>Burkholderiales</taxon>
        <taxon>Alcaligenaceae</taxon>
    </lineage>
</organism>
<feature type="transmembrane region" description="Helical" evidence="1">
    <location>
        <begin position="461"/>
        <end position="483"/>
    </location>
</feature>
<feature type="transmembrane region" description="Helical" evidence="1">
    <location>
        <begin position="283"/>
        <end position="306"/>
    </location>
</feature>
<feature type="transmembrane region" description="Helical" evidence="1">
    <location>
        <begin position="639"/>
        <end position="659"/>
    </location>
</feature>
<dbReference type="Proteomes" id="UP000722165">
    <property type="component" value="Unassembled WGS sequence"/>
</dbReference>
<protein>
    <submittedName>
        <fullName evidence="4">GDYXXLXY domain-containing protein</fullName>
    </submittedName>
</protein>
<feature type="transmembrane region" description="Helical" evidence="1">
    <location>
        <begin position="318"/>
        <end position="341"/>
    </location>
</feature>
<feature type="transmembrane region" description="Helical" evidence="1">
    <location>
        <begin position="403"/>
        <end position="424"/>
    </location>
</feature>
<sequence length="866" mass="95560">MQVQDDNLKYLFLNKWQGFLVFLSLVAGVSFASSGVITWVAANWDYFSSLQKLYGIQLLFILACLIAFWAYWRHTRKNGALKTGLGSQGALFLAAVITGALLALIGQVYQTGADPWTLFAIWSALIPFFLLAAPNAAIALLWCVVMNLAWQLYREDFWGMLSREYYYQALMYAGFNLLLLVLAECNIVRLGDRFRLVPRFLGFFCLWPLLGMDDGNIYDTATSGLTGLLVWVIPVLVFAAGFRYYSRKRVDYFMLANLVGFLSAVVLVRSISFLGLWRMLDGSLFMIASLVLLTAGMGVAAINRLYRKNNPDRGHKSLWPVHLLMVCVVMVVSLLFVLFLAIMNVSFLGSGISLLVIASVICFSGKDPGQEGVVSGSLALIGLGMMAVSLLEIHNDFFRPDKVAVLRLQASAIAAVSMAVYVMFRQVWVRFLSATQTIGLILLVLYTFMGGDDSYGAAEAAFFTLSLHAVPWLALASVVMFVGAHQYEHNALRPLAWALAVNALVLTVLNTLELSGQSGVEQAFGPVDMFRAVLAGLNPLKAGNWGNLVFQCLPAVLVFWGMRKQEGVGRWFTWLVAALVFVLCLYWGNDNGVVYGLILVLLAYQCRDWVLGGTGAIAMIGFLWMFYYQMVLSLLQKSFLLLGTGLVLLTVTVTCRHWLRKGREEHDMETAQATETPPQPASVAAAKARGLLPLMTVLGMVSVLTVANWGIWTHEAILRTGQRVVLALAPVDPRSLMQGDYMSLNFELVNHLRTAAQATQSANKDKDANRQKPRQGFAILSIDDKGVASLAGVSQTYPSMILADGKTVIMRYKTGPFGTVSLASHEYFFPEGQGSHFAQAKYGEFRVRKDGKALLSGLLDENLNRL</sequence>
<feature type="transmembrane region" description="Helical" evidence="1">
    <location>
        <begin position="137"/>
        <end position="153"/>
    </location>
</feature>
<dbReference type="Pfam" id="PF09925">
    <property type="entry name" value="DUF2157"/>
    <property type="match status" value="1"/>
</dbReference>
<evidence type="ECO:0000313" key="5">
    <source>
        <dbReference type="Proteomes" id="UP000722165"/>
    </source>
</evidence>
<name>A0ABS6NLZ5_9BURK</name>
<reference evidence="4 5" key="1">
    <citation type="submission" date="2021-06" db="EMBL/GenBank/DDBJ databases">
        <authorList>
            <person name="Lu T."/>
            <person name="Wang Q."/>
            <person name="Han X."/>
        </authorList>
    </citation>
    <scope>NUCLEOTIDE SEQUENCE [LARGE SCALE GENOMIC DNA]</scope>
    <source>
        <strain evidence="4 5">LAM0050</strain>
    </source>
</reference>
<keyword evidence="5" id="KW-1185">Reference proteome</keyword>
<evidence type="ECO:0000256" key="1">
    <source>
        <dbReference type="SAM" id="Phobius"/>
    </source>
</evidence>
<feature type="transmembrane region" description="Helical" evidence="1">
    <location>
        <begin position="84"/>
        <end position="109"/>
    </location>
</feature>
<dbReference type="InterPro" id="IPR025833">
    <property type="entry name" value="GDYXXLXY"/>
</dbReference>
<feature type="transmembrane region" description="Helical" evidence="1">
    <location>
        <begin position="347"/>
        <end position="365"/>
    </location>
</feature>
<feature type="transmembrane region" description="Helical" evidence="1">
    <location>
        <begin position="20"/>
        <end position="42"/>
    </location>
</feature>
<accession>A0ABS6NLZ5</accession>
<dbReference type="InterPro" id="IPR018677">
    <property type="entry name" value="DUF2157"/>
</dbReference>
<feature type="transmembrane region" description="Helical" evidence="1">
    <location>
        <begin position="609"/>
        <end position="627"/>
    </location>
</feature>
<feature type="domain" description="DUF2157" evidence="2">
    <location>
        <begin position="25"/>
        <end position="134"/>
    </location>
</feature>
<evidence type="ECO:0000313" key="4">
    <source>
        <dbReference type="EMBL" id="MBV4396661.1"/>
    </source>
</evidence>
<dbReference type="Pfam" id="PF14351">
    <property type="entry name" value="DUF4401"/>
    <property type="match status" value="1"/>
</dbReference>
<evidence type="ECO:0000259" key="2">
    <source>
        <dbReference type="Pfam" id="PF09925"/>
    </source>
</evidence>
<dbReference type="RefSeq" id="WP_217734778.1">
    <property type="nucleotide sequence ID" value="NZ_JAHSPR010000003.1"/>
</dbReference>
<keyword evidence="1" id="KW-0472">Membrane</keyword>
<dbReference type="InterPro" id="IPR025513">
    <property type="entry name" value="DUF4401"/>
</dbReference>
<feature type="transmembrane region" description="Helical" evidence="1">
    <location>
        <begin position="495"/>
        <end position="512"/>
    </location>
</feature>
<feature type="transmembrane region" description="Helical" evidence="1">
    <location>
        <begin position="252"/>
        <end position="277"/>
    </location>
</feature>
<evidence type="ECO:0000259" key="3">
    <source>
        <dbReference type="Pfam" id="PF14351"/>
    </source>
</evidence>
<keyword evidence="1" id="KW-0812">Transmembrane</keyword>
<feature type="transmembrane region" description="Helical" evidence="1">
    <location>
        <begin position="431"/>
        <end position="449"/>
    </location>
</feature>
<comment type="caution">
    <text evidence="4">The sequence shown here is derived from an EMBL/GenBank/DDBJ whole genome shotgun (WGS) entry which is preliminary data.</text>
</comment>
<feature type="domain" description="DUF4401" evidence="3">
    <location>
        <begin position="319"/>
        <end position="652"/>
    </location>
</feature>
<proteinExistence type="predicted"/>
<feature type="transmembrane region" description="Helical" evidence="1">
    <location>
        <begin position="372"/>
        <end position="391"/>
    </location>
</feature>